<accession>A0A512ANA9</accession>
<evidence type="ECO:0000313" key="1">
    <source>
        <dbReference type="EMBL" id="GEO01202.1"/>
    </source>
</evidence>
<organism evidence="1 2">
    <name type="scientific">Novosphingobium sediminis</name>
    <dbReference type="NCBI Taxonomy" id="707214"/>
    <lineage>
        <taxon>Bacteria</taxon>
        <taxon>Pseudomonadati</taxon>
        <taxon>Pseudomonadota</taxon>
        <taxon>Alphaproteobacteria</taxon>
        <taxon>Sphingomonadales</taxon>
        <taxon>Sphingomonadaceae</taxon>
        <taxon>Novosphingobium</taxon>
    </lineage>
</organism>
<protein>
    <recommendedName>
        <fullName evidence="3">Anti-sigma factor</fullName>
    </recommendedName>
</protein>
<dbReference type="RefSeq" id="WP_147160529.1">
    <property type="nucleotide sequence ID" value="NZ_BJYR01000020.1"/>
</dbReference>
<evidence type="ECO:0000313" key="2">
    <source>
        <dbReference type="Proteomes" id="UP000321464"/>
    </source>
</evidence>
<reference evidence="1 2" key="1">
    <citation type="submission" date="2019-07" db="EMBL/GenBank/DDBJ databases">
        <title>Whole genome shotgun sequence of Novosphingobium sediminis NBRC 106119.</title>
        <authorList>
            <person name="Hosoyama A."/>
            <person name="Uohara A."/>
            <person name="Ohji S."/>
            <person name="Ichikawa N."/>
        </authorList>
    </citation>
    <scope>NUCLEOTIDE SEQUENCE [LARGE SCALE GENOMIC DNA]</scope>
    <source>
        <strain evidence="1 2">NBRC 106119</strain>
    </source>
</reference>
<dbReference type="OrthoDB" id="7502743at2"/>
<gene>
    <name evidence="1" type="ORF">NSE01_30340</name>
</gene>
<evidence type="ECO:0008006" key="3">
    <source>
        <dbReference type="Google" id="ProtNLM"/>
    </source>
</evidence>
<name>A0A512ANA9_9SPHN</name>
<keyword evidence="2" id="KW-1185">Reference proteome</keyword>
<proteinExistence type="predicted"/>
<dbReference type="EMBL" id="BJYR01000020">
    <property type="protein sequence ID" value="GEO01202.1"/>
    <property type="molecule type" value="Genomic_DNA"/>
</dbReference>
<comment type="caution">
    <text evidence="1">The sequence shown here is derived from an EMBL/GenBank/DDBJ whole genome shotgun (WGS) entry which is preliminary data.</text>
</comment>
<dbReference type="AlphaFoldDB" id="A0A512ANA9"/>
<sequence>MTISDEELAAFCDGECDAAARARIEQAAQADPVLAERIRAERALVNELRDSFESLLKEPVPPHWETLIRAEVEPVAEVAAAPVIDLAAVRAQRSQTPGPARKQIWRSAWIGGAMAASLVMGLFIGGQRNGAFPFAAENGALVARGELANALDSQLASAPSGKALRMLATFRNADGALCRAFSGEIASGIACHGSGGWQLRHVLPGTPAQTAQYRQAGSADAELMALAQQMAAGDPLDAAQEAQARKDGWR</sequence>
<dbReference type="Proteomes" id="UP000321464">
    <property type="component" value="Unassembled WGS sequence"/>
</dbReference>